<dbReference type="EMBL" id="BAABDS010000046">
    <property type="protein sequence ID" value="GAA3720580.1"/>
    <property type="molecule type" value="Genomic_DNA"/>
</dbReference>
<evidence type="ECO:0000313" key="2">
    <source>
        <dbReference type="Proteomes" id="UP001501479"/>
    </source>
</evidence>
<name>A0ABP7ENP2_9GAMM</name>
<sequence>MHYTGQELQIGSIGGISDIVWPINVKHRGHKGWIPIFAGMTIEDAGVYRWIKGSTRPTIRATDGAAEPPWGELARRDELFQPDQTSSECLQQAETMSVMSHGVSAELALCPTGIAVRI</sequence>
<reference evidence="2" key="1">
    <citation type="journal article" date="2019" name="Int. J. Syst. Evol. Microbiol.">
        <title>The Global Catalogue of Microorganisms (GCM) 10K type strain sequencing project: providing services to taxonomists for standard genome sequencing and annotation.</title>
        <authorList>
            <consortium name="The Broad Institute Genomics Platform"/>
            <consortium name="The Broad Institute Genome Sequencing Center for Infectious Disease"/>
            <person name="Wu L."/>
            <person name="Ma J."/>
        </authorList>
    </citation>
    <scope>NUCLEOTIDE SEQUENCE [LARGE SCALE GENOMIC DNA]</scope>
    <source>
        <strain evidence="2">JCM 17329</strain>
    </source>
</reference>
<evidence type="ECO:0000313" key="1">
    <source>
        <dbReference type="EMBL" id="GAA3720580.1"/>
    </source>
</evidence>
<dbReference type="Proteomes" id="UP001501479">
    <property type="component" value="Unassembled WGS sequence"/>
</dbReference>
<organism evidence="1 2">
    <name type="scientific">Oceanisphaera sediminis</name>
    <dbReference type="NCBI Taxonomy" id="981381"/>
    <lineage>
        <taxon>Bacteria</taxon>
        <taxon>Pseudomonadati</taxon>
        <taxon>Pseudomonadota</taxon>
        <taxon>Gammaproteobacteria</taxon>
        <taxon>Aeromonadales</taxon>
        <taxon>Aeromonadaceae</taxon>
        <taxon>Oceanisphaera</taxon>
    </lineage>
</organism>
<gene>
    <name evidence="1" type="ORF">GCM10022421_31050</name>
</gene>
<keyword evidence="2" id="KW-1185">Reference proteome</keyword>
<protein>
    <submittedName>
        <fullName evidence="1">Uncharacterized protein</fullName>
    </submittedName>
</protein>
<accession>A0ABP7ENP2</accession>
<proteinExistence type="predicted"/>
<comment type="caution">
    <text evidence="1">The sequence shown here is derived from an EMBL/GenBank/DDBJ whole genome shotgun (WGS) entry which is preliminary data.</text>
</comment>